<organism evidence="1">
    <name type="scientific">Arion vulgaris</name>
    <dbReference type="NCBI Taxonomy" id="1028688"/>
    <lineage>
        <taxon>Eukaryota</taxon>
        <taxon>Metazoa</taxon>
        <taxon>Spiralia</taxon>
        <taxon>Lophotrochozoa</taxon>
        <taxon>Mollusca</taxon>
        <taxon>Gastropoda</taxon>
        <taxon>Heterobranchia</taxon>
        <taxon>Euthyneura</taxon>
        <taxon>Panpulmonata</taxon>
        <taxon>Eupulmonata</taxon>
        <taxon>Stylommatophora</taxon>
        <taxon>Helicina</taxon>
        <taxon>Arionoidea</taxon>
        <taxon>Arionidae</taxon>
        <taxon>Arion</taxon>
    </lineage>
</organism>
<proteinExistence type="predicted"/>
<sequence>MHNQNSKRLSSENCKVYSSYCLNCASSTGSSCSGDRLTVEYQDMSTQTEWPRKVLYESNRVCQLPTTKIK</sequence>
<dbReference type="EMBL" id="HACG01023805">
    <property type="protein sequence ID" value="CEK70670.1"/>
    <property type="molecule type" value="Transcribed_RNA"/>
</dbReference>
<reference evidence="1" key="1">
    <citation type="submission" date="2014-12" db="EMBL/GenBank/DDBJ databases">
        <title>Insight into the proteome of Arion vulgaris.</title>
        <authorList>
            <person name="Aradska J."/>
            <person name="Bulat T."/>
            <person name="Smidak R."/>
            <person name="Sarate P."/>
            <person name="Gangsoo J."/>
            <person name="Sialana F."/>
            <person name="Bilban M."/>
            <person name="Lubec G."/>
        </authorList>
    </citation>
    <scope>NUCLEOTIDE SEQUENCE</scope>
    <source>
        <tissue evidence="1">Skin</tissue>
    </source>
</reference>
<dbReference type="PROSITE" id="PS51257">
    <property type="entry name" value="PROKAR_LIPOPROTEIN"/>
    <property type="match status" value="1"/>
</dbReference>
<gene>
    <name evidence="1" type="primary">ORF75175</name>
</gene>
<accession>A0A0B6ZSD8</accession>
<name>A0A0B6ZSD8_9EUPU</name>
<protein>
    <submittedName>
        <fullName evidence="1">Uncharacterized protein</fullName>
    </submittedName>
</protein>
<dbReference type="AlphaFoldDB" id="A0A0B6ZSD8"/>
<evidence type="ECO:0000313" key="1">
    <source>
        <dbReference type="EMBL" id="CEK70670.1"/>
    </source>
</evidence>